<feature type="compositionally biased region" description="Basic and acidic residues" evidence="1">
    <location>
        <begin position="299"/>
        <end position="318"/>
    </location>
</feature>
<feature type="region of interest" description="Disordered" evidence="1">
    <location>
        <begin position="1484"/>
        <end position="1517"/>
    </location>
</feature>
<feature type="compositionally biased region" description="Basic and acidic residues" evidence="1">
    <location>
        <begin position="1405"/>
        <end position="1429"/>
    </location>
</feature>
<feature type="compositionally biased region" description="Low complexity" evidence="1">
    <location>
        <begin position="469"/>
        <end position="479"/>
    </location>
</feature>
<feature type="compositionally biased region" description="Low complexity" evidence="1">
    <location>
        <begin position="1323"/>
        <end position="1342"/>
    </location>
</feature>
<accession>A0A9P6Q1V4</accession>
<feature type="region of interest" description="Disordered" evidence="1">
    <location>
        <begin position="702"/>
        <end position="776"/>
    </location>
</feature>
<feature type="region of interest" description="Disordered" evidence="1">
    <location>
        <begin position="616"/>
        <end position="651"/>
    </location>
</feature>
<dbReference type="Proteomes" id="UP000726737">
    <property type="component" value="Unassembled WGS sequence"/>
</dbReference>
<gene>
    <name evidence="2" type="ORF">BG011_004140</name>
</gene>
<organism evidence="2 3">
    <name type="scientific">Mortierella polycephala</name>
    <dbReference type="NCBI Taxonomy" id="41804"/>
    <lineage>
        <taxon>Eukaryota</taxon>
        <taxon>Fungi</taxon>
        <taxon>Fungi incertae sedis</taxon>
        <taxon>Mucoromycota</taxon>
        <taxon>Mortierellomycotina</taxon>
        <taxon>Mortierellomycetes</taxon>
        <taxon>Mortierellales</taxon>
        <taxon>Mortierellaceae</taxon>
        <taxon>Mortierella</taxon>
    </lineage>
</organism>
<comment type="caution">
    <text evidence="2">The sequence shown here is derived from an EMBL/GenBank/DDBJ whole genome shotgun (WGS) entry which is preliminary data.</text>
</comment>
<keyword evidence="3" id="KW-1185">Reference proteome</keyword>
<feature type="region of interest" description="Disordered" evidence="1">
    <location>
        <begin position="465"/>
        <end position="515"/>
    </location>
</feature>
<name>A0A9P6Q1V4_9FUNG</name>
<sequence>MSHQSGIIITIITTNTTATQVQLSVASIETTPQSDSIESCSSSLDQDIASKGIVPNTLLTSVRPLPHVVATSKRQLAVTGYDSHQRVDTTASTPTVSPASSTHSTPSPHSCSEDTDTTRPHQRVSRLKESKLEAVVNRFFFSDLSSSLNSSNVAVASSASASPPRPKTTWRNSGIRYIGTEVEEEGEQENLARLNLPASTPLYTTFLKRLESQPWFSNLPSNAEEDFNIRDPTSFSAGNTAFRGKGAAVDNSNNNSGNTKSKRRSWSTLFTFKNRRSSLPAQPVSSEKNHTFSVFSGESPRETDETPAPHDSRQKDQYSHQYRRLNPIRSKRISAPAPERKTMMLATQEQSLPPTMASSPTHGRNFSTASMLLDHGKGGSIRGENRNRHSLVYDQNKPLPTVMSEHGPSAPMSHPQSHSQSKSTLLMSQEPQPQQTAEQPSKQQKKQRRMSFMPLKLKTSNLAKFVSGNSNSNNNNSNSPTPRTDPTISPRSTRSPIVSSPRPIDQREEEQPQKESDLLAIEQFKWATISCCNEIKSRVAKQRSALNMASNPDLAAKAYTQQQQRQTAPVSVPQRKAEKSKAGRFNSNTAPMDTIETTTKDPRSIVQALLQVMMSSSPTTESTSTLGGANGASNGSSANISDSASSFHHSPSVQSQNISILSLMGISSLRGNSTGGGTTTSKRTKSITQLSHFPSFYSLSPSLAPAPSSSASVNPSPSSSSRHQHPQHYNSQHHSSHPSQSRTTSQQYQPAHSQQQQQQQQQQPQAQAQYQHPRMLRSKKSQTKLAIVQATDAILNPLLLQDLVNLLAFTLSLAPDQWIPWHLYDFFVRPQGMKFKDLIELLPTQSQRILRAILETVDALVDYSVMVVVQHHNMQQQQRQSFFASSPMTSASVTGNGAGGDATTGISPFIRSPLRQQHSQVHLRGKNEAYTSINNEPGPRSNNGSRYRTESIAMALAVLDPPLSESFNTMSSSGLPGNGDDTILHEVTLRARRRRAILDGLSGLVFRPRQDQDTMGSNLYVSDQQSGMTMGTDERSKGKRRGSIVIGGIGSKQQQYPSATPTSSAMTAAMMTNSSVRLQQSEREREAGYKAFENLVYAFEEEYHPRKPSTIISAVHTAGVSVHPLEMVGPLDEAPINPSASDTATLAHRRSSPATALTFPRDNTLPAMRNKAPPRQSRSLPLNILPYVTSMPNPNTDDSAVRSLSLPPWRKNSSSSTVNLVHSLSLSIRPDLQSRRSHHCITESHLERPLNRRSTTAATTLPRKRASYSGPTTAISAFLTTAVTTDRKEITGAASLFAAGTTITIPRSLEVSSNTTTKNQTRSEPSASASVPSLPLQSSAAPSSAFVRGRSCTIGVVDMNNSNDRKNARLSARLSATWTSWKDHLLVLEEEEYVIVDTSDSEEEEKNKGKNKEKNKKEEEQLHETEDANGHSSAADDTAPESDSTMATKGPDEGSAMIRKKSGTFGNLEMFAAIVEANARRLEREKQERWRRQKQRKQQRQLEQQGIEDEEKDDEEK</sequence>
<reference evidence="2" key="1">
    <citation type="journal article" date="2020" name="Fungal Divers.">
        <title>Resolving the Mortierellaceae phylogeny through synthesis of multi-gene phylogenetics and phylogenomics.</title>
        <authorList>
            <person name="Vandepol N."/>
            <person name="Liber J."/>
            <person name="Desiro A."/>
            <person name="Na H."/>
            <person name="Kennedy M."/>
            <person name="Barry K."/>
            <person name="Grigoriev I.V."/>
            <person name="Miller A.N."/>
            <person name="O'Donnell K."/>
            <person name="Stajich J.E."/>
            <person name="Bonito G."/>
        </authorList>
    </citation>
    <scope>NUCLEOTIDE SEQUENCE</scope>
    <source>
        <strain evidence="2">KOD948</strain>
    </source>
</reference>
<feature type="compositionally biased region" description="Low complexity" evidence="1">
    <location>
        <begin position="702"/>
        <end position="773"/>
    </location>
</feature>
<feature type="region of interest" description="Disordered" evidence="1">
    <location>
        <begin position="1397"/>
        <end position="1465"/>
    </location>
</feature>
<evidence type="ECO:0000313" key="3">
    <source>
        <dbReference type="Proteomes" id="UP000726737"/>
    </source>
</evidence>
<feature type="region of interest" description="Disordered" evidence="1">
    <location>
        <begin position="1310"/>
        <end position="1342"/>
    </location>
</feature>
<feature type="compositionally biased region" description="Basic and acidic residues" evidence="1">
    <location>
        <begin position="504"/>
        <end position="515"/>
    </location>
</feature>
<dbReference type="EMBL" id="JAAAJA010000270">
    <property type="protein sequence ID" value="KAG0257156.1"/>
    <property type="molecule type" value="Genomic_DNA"/>
</dbReference>
<feature type="compositionally biased region" description="Polar residues" evidence="1">
    <location>
        <begin position="1015"/>
        <end position="1029"/>
    </location>
</feature>
<feature type="region of interest" description="Disordered" evidence="1">
    <location>
        <begin position="277"/>
        <end position="340"/>
    </location>
</feature>
<feature type="region of interest" description="Disordered" evidence="1">
    <location>
        <begin position="1143"/>
        <end position="1179"/>
    </location>
</feature>
<evidence type="ECO:0000256" key="1">
    <source>
        <dbReference type="SAM" id="MobiDB-lite"/>
    </source>
</evidence>
<feature type="compositionally biased region" description="Low complexity" evidence="1">
    <location>
        <begin position="89"/>
        <end position="110"/>
    </location>
</feature>
<feature type="region of interest" description="Disordered" evidence="1">
    <location>
        <begin position="238"/>
        <end position="264"/>
    </location>
</feature>
<protein>
    <submittedName>
        <fullName evidence="2">Uncharacterized protein</fullName>
    </submittedName>
</protein>
<feature type="compositionally biased region" description="Polar residues" evidence="1">
    <location>
        <begin position="585"/>
        <end position="596"/>
    </location>
</feature>
<evidence type="ECO:0000313" key="2">
    <source>
        <dbReference type="EMBL" id="KAG0257156.1"/>
    </source>
</evidence>
<feature type="compositionally biased region" description="Polar residues" evidence="1">
    <location>
        <begin position="277"/>
        <end position="296"/>
    </location>
</feature>
<feature type="compositionally biased region" description="Low complexity" evidence="1">
    <location>
        <begin position="429"/>
        <end position="440"/>
    </location>
</feature>
<feature type="region of interest" description="Disordered" evidence="1">
    <location>
        <begin position="78"/>
        <end position="127"/>
    </location>
</feature>
<feature type="compositionally biased region" description="Polar residues" evidence="1">
    <location>
        <begin position="414"/>
        <end position="427"/>
    </location>
</feature>
<feature type="compositionally biased region" description="Acidic residues" evidence="1">
    <location>
        <begin position="1506"/>
        <end position="1517"/>
    </location>
</feature>
<feature type="region of interest" description="Disordered" evidence="1">
    <location>
        <begin position="1015"/>
        <end position="1040"/>
    </location>
</feature>
<dbReference type="OrthoDB" id="2444943at2759"/>
<feature type="compositionally biased region" description="Polar residues" evidence="1">
    <location>
        <begin position="480"/>
        <end position="498"/>
    </location>
</feature>
<feature type="region of interest" description="Disordered" evidence="1">
    <location>
        <begin position="398"/>
        <end position="449"/>
    </location>
</feature>
<feature type="region of interest" description="Disordered" evidence="1">
    <location>
        <begin position="558"/>
        <end position="596"/>
    </location>
</feature>
<feature type="compositionally biased region" description="Polar residues" evidence="1">
    <location>
        <begin position="1310"/>
        <end position="1322"/>
    </location>
</feature>
<feature type="compositionally biased region" description="Polar residues" evidence="1">
    <location>
        <begin position="559"/>
        <end position="569"/>
    </location>
</feature>
<proteinExistence type="predicted"/>